<keyword evidence="2" id="KW-1185">Reference proteome</keyword>
<reference evidence="1" key="1">
    <citation type="submission" date="2021-06" db="EMBL/GenBank/DDBJ databases">
        <authorList>
            <person name="Kallberg Y."/>
            <person name="Tangrot J."/>
            <person name="Rosling A."/>
        </authorList>
    </citation>
    <scope>NUCLEOTIDE SEQUENCE</scope>
    <source>
        <strain evidence="1">MA461A</strain>
    </source>
</reference>
<gene>
    <name evidence="1" type="ORF">RPERSI_LOCUS19324</name>
</gene>
<evidence type="ECO:0000313" key="2">
    <source>
        <dbReference type="Proteomes" id="UP000789920"/>
    </source>
</evidence>
<dbReference type="EMBL" id="CAJVQC010052771">
    <property type="protein sequence ID" value="CAG8791999.1"/>
    <property type="molecule type" value="Genomic_DNA"/>
</dbReference>
<evidence type="ECO:0000313" key="1">
    <source>
        <dbReference type="EMBL" id="CAG8791999.1"/>
    </source>
</evidence>
<sequence length="72" mass="8515">RFDAFLTNYYLKKPAIGAWICRIVANVIIITIRTELYQAMKQTWLCTLPHPAEKVFGLPRDYDMILERKQLD</sequence>
<proteinExistence type="predicted"/>
<feature type="non-terminal residue" evidence="1">
    <location>
        <position position="72"/>
    </location>
</feature>
<protein>
    <submittedName>
        <fullName evidence="1">16381_t:CDS:1</fullName>
    </submittedName>
</protein>
<feature type="non-terminal residue" evidence="1">
    <location>
        <position position="1"/>
    </location>
</feature>
<name>A0ACA9RGE1_9GLOM</name>
<comment type="caution">
    <text evidence="1">The sequence shown here is derived from an EMBL/GenBank/DDBJ whole genome shotgun (WGS) entry which is preliminary data.</text>
</comment>
<organism evidence="1 2">
    <name type="scientific">Racocetra persica</name>
    <dbReference type="NCBI Taxonomy" id="160502"/>
    <lineage>
        <taxon>Eukaryota</taxon>
        <taxon>Fungi</taxon>
        <taxon>Fungi incertae sedis</taxon>
        <taxon>Mucoromycota</taxon>
        <taxon>Glomeromycotina</taxon>
        <taxon>Glomeromycetes</taxon>
        <taxon>Diversisporales</taxon>
        <taxon>Gigasporaceae</taxon>
        <taxon>Racocetra</taxon>
    </lineage>
</organism>
<accession>A0ACA9RGE1</accession>
<dbReference type="Proteomes" id="UP000789920">
    <property type="component" value="Unassembled WGS sequence"/>
</dbReference>